<name>A0A7J7L242_9MAGN</name>
<dbReference type="GO" id="GO:0009767">
    <property type="term" value="P:photosynthetic electron transport chain"/>
    <property type="evidence" value="ECO:0007669"/>
    <property type="project" value="InterPro"/>
</dbReference>
<proteinExistence type="predicted"/>
<accession>A0A7J7L242</accession>
<evidence type="ECO:0000313" key="10">
    <source>
        <dbReference type="EMBL" id="KAF6136710.1"/>
    </source>
</evidence>
<evidence type="ECO:0000256" key="9">
    <source>
        <dbReference type="SAM" id="Phobius"/>
    </source>
</evidence>
<feature type="transmembrane region" description="Helical" evidence="9">
    <location>
        <begin position="154"/>
        <end position="176"/>
    </location>
</feature>
<dbReference type="Proteomes" id="UP000541444">
    <property type="component" value="Unassembled WGS sequence"/>
</dbReference>
<evidence type="ECO:0000256" key="4">
    <source>
        <dbReference type="ARBA" id="ARBA00022692"/>
    </source>
</evidence>
<dbReference type="InterPro" id="IPR036001">
    <property type="entry name" value="PS_II_antenna-like_sf"/>
</dbReference>
<evidence type="ECO:0000256" key="3">
    <source>
        <dbReference type="ARBA" id="ARBA00022531"/>
    </source>
</evidence>
<protein>
    <submittedName>
        <fullName evidence="10">Uncharacterized protein</fullName>
    </submittedName>
</protein>
<evidence type="ECO:0000256" key="7">
    <source>
        <dbReference type="ARBA" id="ARBA00023136"/>
    </source>
</evidence>
<keyword evidence="3" id="KW-0602">Photosynthesis</keyword>
<organism evidence="10 11">
    <name type="scientific">Kingdonia uniflora</name>
    <dbReference type="NCBI Taxonomy" id="39325"/>
    <lineage>
        <taxon>Eukaryota</taxon>
        <taxon>Viridiplantae</taxon>
        <taxon>Streptophyta</taxon>
        <taxon>Embryophyta</taxon>
        <taxon>Tracheophyta</taxon>
        <taxon>Spermatophyta</taxon>
        <taxon>Magnoliopsida</taxon>
        <taxon>Ranunculales</taxon>
        <taxon>Circaeasteraceae</taxon>
        <taxon>Kingdonia</taxon>
    </lineage>
</organism>
<keyword evidence="5 9" id="KW-1133">Transmembrane helix</keyword>
<evidence type="ECO:0000256" key="1">
    <source>
        <dbReference type="ARBA" id="ARBA00004141"/>
    </source>
</evidence>
<dbReference type="GO" id="GO:0009523">
    <property type="term" value="C:photosystem II"/>
    <property type="evidence" value="ECO:0007669"/>
    <property type="project" value="UniProtKB-KW"/>
</dbReference>
<comment type="caution">
    <text evidence="10">The sequence shown here is derived from an EMBL/GenBank/DDBJ whole genome shotgun (WGS) entry which is preliminary data.</text>
</comment>
<dbReference type="EMBL" id="JACGCM010002684">
    <property type="protein sequence ID" value="KAF6136710.1"/>
    <property type="molecule type" value="Genomic_DNA"/>
</dbReference>
<keyword evidence="2" id="KW-0148">Chlorophyll</keyword>
<evidence type="ECO:0000313" key="11">
    <source>
        <dbReference type="Proteomes" id="UP000541444"/>
    </source>
</evidence>
<dbReference type="SUPFAM" id="SSF161077">
    <property type="entry name" value="Photosystem II antenna protein-like"/>
    <property type="match status" value="1"/>
</dbReference>
<sequence>MTRTSMTSEDGGKTVSDTGASPILVRVAPMVLKLKAVGLTLSKLIQRHPKRKNVKVDGSNSMTMESGEFAMSSKKRKLDASASVSMVKEAWSSPIVEDELLAMENKLRVATREGGEGLDMSVKLELCRVSDPYGLTGKVQSINLVWGVEGFDPFVLGGITSHHIAAGTLGILAGLFHLSIRPPQRLYKGLRLGNIETVISSSIDAVFYVAFVVAGTMWYGSTTTPINFFGPTHYQWDQGYFQQEVYQRVSAGLAKNQCLSESWSKIPEKLVFYDYIGNNPAKGGLFRAGLMDNGDGIAVRWLGHPAFRDRGGA</sequence>
<dbReference type="GO" id="GO:0016168">
    <property type="term" value="F:chlorophyll binding"/>
    <property type="evidence" value="ECO:0007669"/>
    <property type="project" value="UniProtKB-KW"/>
</dbReference>
<evidence type="ECO:0000256" key="5">
    <source>
        <dbReference type="ARBA" id="ARBA00022989"/>
    </source>
</evidence>
<gene>
    <name evidence="10" type="ORF">GIB67_018713</name>
</gene>
<dbReference type="AlphaFoldDB" id="A0A7J7L242"/>
<dbReference type="InterPro" id="IPR000932">
    <property type="entry name" value="PS_antenna-like"/>
</dbReference>
<evidence type="ECO:0000256" key="2">
    <source>
        <dbReference type="ARBA" id="ARBA00022494"/>
    </source>
</evidence>
<dbReference type="Gene3D" id="3.10.680.10">
    <property type="entry name" value="Photosystem II CP47 reaction center protein"/>
    <property type="match status" value="1"/>
</dbReference>
<dbReference type="OrthoDB" id="375at2759"/>
<keyword evidence="6" id="KW-0157">Chromophore</keyword>
<evidence type="ECO:0000256" key="6">
    <source>
        <dbReference type="ARBA" id="ARBA00022991"/>
    </source>
</evidence>
<dbReference type="Pfam" id="PF00421">
    <property type="entry name" value="PSII"/>
    <property type="match status" value="1"/>
</dbReference>
<evidence type="ECO:0000256" key="8">
    <source>
        <dbReference type="ARBA" id="ARBA00023276"/>
    </source>
</evidence>
<keyword evidence="4 9" id="KW-0812">Transmembrane</keyword>
<keyword evidence="7 9" id="KW-0472">Membrane</keyword>
<feature type="transmembrane region" description="Helical" evidence="9">
    <location>
        <begin position="197"/>
        <end position="219"/>
    </location>
</feature>
<comment type="subcellular location">
    <subcellularLocation>
        <location evidence="1">Membrane</location>
        <topology evidence="1">Multi-pass membrane protein</topology>
    </subcellularLocation>
</comment>
<keyword evidence="11" id="KW-1185">Reference proteome</keyword>
<reference evidence="10 11" key="1">
    <citation type="journal article" date="2020" name="IScience">
        <title>Genome Sequencing of the Endangered Kingdonia uniflora (Circaeasteraceae, Ranunculales) Reveals Potential Mechanisms of Evolutionary Specialization.</title>
        <authorList>
            <person name="Sun Y."/>
            <person name="Deng T."/>
            <person name="Zhang A."/>
            <person name="Moore M.J."/>
            <person name="Landis J.B."/>
            <person name="Lin N."/>
            <person name="Zhang H."/>
            <person name="Zhang X."/>
            <person name="Huang J."/>
            <person name="Zhang X."/>
            <person name="Sun H."/>
            <person name="Wang H."/>
        </authorList>
    </citation>
    <scope>NUCLEOTIDE SEQUENCE [LARGE SCALE GENOMIC DNA]</scope>
    <source>
        <strain evidence="10">TB1705</strain>
        <tissue evidence="10">Leaf</tissue>
    </source>
</reference>
<keyword evidence="8" id="KW-0604">Photosystem II</keyword>